<proteinExistence type="predicted"/>
<dbReference type="SUPFAM" id="SSF56112">
    <property type="entry name" value="Protein kinase-like (PK-like)"/>
    <property type="match status" value="1"/>
</dbReference>
<dbReference type="InterPro" id="IPR011009">
    <property type="entry name" value="Kinase-like_dom_sf"/>
</dbReference>
<evidence type="ECO:0000313" key="3">
    <source>
        <dbReference type="EMBL" id="GAT49134.1"/>
    </source>
</evidence>
<feature type="region of interest" description="Disordered" evidence="1">
    <location>
        <begin position="1"/>
        <end position="21"/>
    </location>
</feature>
<name>A0ABQ0LF33_MYCCL</name>
<accession>A0ABQ0LF33</accession>
<dbReference type="Pfam" id="PF00069">
    <property type="entry name" value="Pkinase"/>
    <property type="match status" value="1"/>
</dbReference>
<sequence length="414" mass="46556">MASLSSSMTISKPQRSQWSLREPKGFRSISVAQPTIGINHKGKINQGITHILVDGDATVFDTGAAVHVSYFLNDDVVDCVENRAIEAEHCLDWNTTLKILTQVETRTGWTTNVTLKTLSDGSLELKSTIHKHHHDSVGRPMTDDLNIQRIPISDVRVLYAHECAWDVFKVKLRGDYFKELIFKRGDLLDELRFFSSLPESTHLIRPTHAVVDESGCLRGMLLDHHPKGDLSFMYSSYRPTPNWLTIPSSEGDVPPPALTEEVLFPVEVKLAWARDIVDALEWLHERSIFWGDLTSQNVVLCDDGRCRLIDYFPNPGAWSPTFSPPELAPSGLGLEHDLALTPARDVFNLGMTLWSVMEEISTFKRQPQYVRPALPWRETTPGWFVDLVHSCIATDPAERPSASSVREVLLSHVA</sequence>
<dbReference type="EMBL" id="DF845271">
    <property type="protein sequence ID" value="GAT49134.1"/>
    <property type="molecule type" value="Genomic_DNA"/>
</dbReference>
<protein>
    <recommendedName>
        <fullName evidence="2">Protein kinase domain-containing protein</fullName>
    </recommendedName>
</protein>
<dbReference type="Gene3D" id="1.10.510.10">
    <property type="entry name" value="Transferase(Phosphotransferase) domain 1"/>
    <property type="match status" value="1"/>
</dbReference>
<dbReference type="PROSITE" id="PS50011">
    <property type="entry name" value="PROTEIN_KINASE_DOM"/>
    <property type="match status" value="1"/>
</dbReference>
<dbReference type="InterPro" id="IPR000719">
    <property type="entry name" value="Prot_kinase_dom"/>
</dbReference>
<gene>
    <name evidence="3" type="ORF">MCHLO_06483</name>
</gene>
<dbReference type="Proteomes" id="UP000815677">
    <property type="component" value="Unassembled WGS sequence"/>
</dbReference>
<dbReference type="PANTHER" id="PTHR44329">
    <property type="entry name" value="SERINE/THREONINE-PROTEIN KINASE TNNI3K-RELATED"/>
    <property type="match status" value="1"/>
</dbReference>
<organism evidence="3 4">
    <name type="scientific">Mycena chlorophos</name>
    <name type="common">Agaric fungus</name>
    <name type="synonym">Agaricus chlorophos</name>
    <dbReference type="NCBI Taxonomy" id="658473"/>
    <lineage>
        <taxon>Eukaryota</taxon>
        <taxon>Fungi</taxon>
        <taxon>Dikarya</taxon>
        <taxon>Basidiomycota</taxon>
        <taxon>Agaricomycotina</taxon>
        <taxon>Agaricomycetes</taxon>
        <taxon>Agaricomycetidae</taxon>
        <taxon>Agaricales</taxon>
        <taxon>Marasmiineae</taxon>
        <taxon>Mycenaceae</taxon>
        <taxon>Mycena</taxon>
    </lineage>
</organism>
<evidence type="ECO:0000313" key="4">
    <source>
        <dbReference type="Proteomes" id="UP000815677"/>
    </source>
</evidence>
<feature type="compositionally biased region" description="Polar residues" evidence="1">
    <location>
        <begin position="1"/>
        <end position="19"/>
    </location>
</feature>
<feature type="domain" description="Protein kinase" evidence="2">
    <location>
        <begin position="112"/>
        <end position="414"/>
    </location>
</feature>
<evidence type="ECO:0000259" key="2">
    <source>
        <dbReference type="PROSITE" id="PS50011"/>
    </source>
</evidence>
<keyword evidence="4" id="KW-1185">Reference proteome</keyword>
<dbReference type="InterPro" id="IPR051681">
    <property type="entry name" value="Ser/Thr_Kinases-Pseudokinases"/>
</dbReference>
<evidence type="ECO:0000256" key="1">
    <source>
        <dbReference type="SAM" id="MobiDB-lite"/>
    </source>
</evidence>
<reference evidence="3" key="1">
    <citation type="submission" date="2014-09" db="EMBL/GenBank/DDBJ databases">
        <title>Genome sequence of the luminous mushroom Mycena chlorophos for searching fungal bioluminescence genes.</title>
        <authorList>
            <person name="Tanaka Y."/>
            <person name="Kasuga D."/>
            <person name="Oba Y."/>
            <person name="Hase S."/>
            <person name="Sato K."/>
            <person name="Oba Y."/>
            <person name="Sakakibara Y."/>
        </authorList>
    </citation>
    <scope>NUCLEOTIDE SEQUENCE</scope>
</reference>